<evidence type="ECO:0000256" key="3">
    <source>
        <dbReference type="ARBA" id="ARBA00022670"/>
    </source>
</evidence>
<evidence type="ECO:0000256" key="11">
    <source>
        <dbReference type="SAM" id="MobiDB-lite"/>
    </source>
</evidence>
<organism evidence="13 14">
    <name type="scientific">Tetraparma gracilis</name>
    <dbReference type="NCBI Taxonomy" id="2962635"/>
    <lineage>
        <taxon>Eukaryota</taxon>
        <taxon>Sar</taxon>
        <taxon>Stramenopiles</taxon>
        <taxon>Ochrophyta</taxon>
        <taxon>Bolidophyceae</taxon>
        <taxon>Parmales</taxon>
        <taxon>Triparmaceae</taxon>
        <taxon>Tetraparma</taxon>
    </lineage>
</organism>
<sequence length="392" mass="42961">MASCSNPACPTKEAAATLSCPNCIKLNMAPCFFCGQDCFKAAWGEHKKLHKLGKALEAARIAKANAAPPPVEPTALPDWARHYSFSGALRPAQQSPTRIVPSRIPRPDYADHPDGASLSEQRDKSSDRAIKVYSGEELERVRHACKMGREVLDEGGKACRVGATCDEIDRVVHEAAVERDCYPSPLNYYNFPKSVCTSVNEVICHGIPDFYEIQDGDIVNIDVTTFVGGCHGDLNETFMCGNVDADGQKLVRTAFDCLAVALAECRPGTLYRDLGNKITKRATKSNCSVVKTYCGHGIGNLFHTSPNVPHYAKNKAKGVMKKGHVFTVEPMINLGSYEDFTWGDNWTAVTMDGKRSAQFEHTVVVTDNGIEILTARDDEPVMLWDAAKNSRQ</sequence>
<feature type="binding site" evidence="8">
    <location>
        <position position="205"/>
    </location>
    <ligand>
        <name>a protein</name>
        <dbReference type="ChEBI" id="CHEBI:16541"/>
    </ligand>
    <ligandPart>
        <name>N-terminal L-methionine residue</name>
        <dbReference type="ChEBI" id="CHEBI:64731"/>
    </ligandPart>
</feature>
<dbReference type="NCBIfam" id="TIGR00500">
    <property type="entry name" value="met_pdase_I"/>
    <property type="match status" value="1"/>
</dbReference>
<protein>
    <recommendedName>
        <fullName evidence="10">Methionine aminopeptidase</fullName>
        <ecNumber evidence="10">3.4.11.18</ecNumber>
    </recommendedName>
</protein>
<dbReference type="Pfam" id="PF15801">
    <property type="entry name" value="zf-C6H2"/>
    <property type="match status" value="1"/>
</dbReference>
<feature type="compositionally biased region" description="Basic and acidic residues" evidence="11">
    <location>
        <begin position="105"/>
        <end position="129"/>
    </location>
</feature>
<keyword evidence="5 9" id="KW-0863">Zinc-finger</keyword>
<dbReference type="InterPro" id="IPR031615">
    <property type="entry name" value="Zfn-C6H2"/>
</dbReference>
<feature type="domain" description="C6H2-type" evidence="12">
    <location>
        <begin position="1"/>
        <end position="57"/>
    </location>
</feature>
<comment type="function">
    <text evidence="8 10">Cotranslationally removes the N-terminal methionine from nascent proteins. The N-terminal methionine is often cleaved when the second residue in the primary sequence is small and uncharged (Met-Ala-, Cys, Gly, Pro, Ser, Thr, or Val).</text>
</comment>
<dbReference type="InterPro" id="IPR036005">
    <property type="entry name" value="Creatinase/aminopeptidase-like"/>
</dbReference>
<keyword evidence="14" id="KW-1185">Reference proteome</keyword>
<evidence type="ECO:0000256" key="1">
    <source>
        <dbReference type="ARBA" id="ARBA00022438"/>
    </source>
</evidence>
<feature type="binding site" evidence="8">
    <location>
        <position position="222"/>
    </location>
    <ligand>
        <name>Zn(2+)</name>
        <dbReference type="ChEBI" id="CHEBI:29105"/>
        <label>3</label>
    </ligand>
</feature>
<name>A0ABQ6MFG7_9STRA</name>
<dbReference type="Pfam" id="PF00557">
    <property type="entry name" value="Peptidase_M24"/>
    <property type="match status" value="1"/>
</dbReference>
<proteinExistence type="inferred from homology"/>
<comment type="subcellular location">
    <subcellularLocation>
        <location evidence="8">Cytoplasm</location>
    </subcellularLocation>
</comment>
<evidence type="ECO:0000256" key="9">
    <source>
        <dbReference type="PROSITE-ProRule" id="PRU01357"/>
    </source>
</evidence>
<feature type="binding site" evidence="8">
    <location>
        <position position="329"/>
    </location>
    <ligand>
        <name>Zn(2+)</name>
        <dbReference type="ChEBI" id="CHEBI:29105"/>
        <label>4</label>
        <note>catalytic</note>
    </ligand>
</feature>
<dbReference type="Gene3D" id="3.90.230.10">
    <property type="entry name" value="Creatinase/methionine aminopeptidase superfamily"/>
    <property type="match status" value="1"/>
</dbReference>
<feature type="binding site" evidence="8">
    <location>
        <position position="296"/>
    </location>
    <ligand>
        <name>Zn(2+)</name>
        <dbReference type="ChEBI" id="CHEBI:29105"/>
        <label>4</label>
        <note>catalytic</note>
    </ligand>
</feature>
<reference evidence="13 14" key="1">
    <citation type="journal article" date="2023" name="Commun. Biol.">
        <title>Genome analysis of Parmales, the sister group of diatoms, reveals the evolutionary specialization of diatoms from phago-mixotrophs to photoautotrophs.</title>
        <authorList>
            <person name="Ban H."/>
            <person name="Sato S."/>
            <person name="Yoshikawa S."/>
            <person name="Yamada K."/>
            <person name="Nakamura Y."/>
            <person name="Ichinomiya M."/>
            <person name="Sato N."/>
            <person name="Blanc-Mathieu R."/>
            <person name="Endo H."/>
            <person name="Kuwata A."/>
            <person name="Ogata H."/>
        </authorList>
    </citation>
    <scope>NUCLEOTIDE SEQUENCE [LARGE SCALE GENOMIC DNA]</scope>
</reference>
<feature type="binding site" evidence="8">
    <location>
        <position position="233"/>
    </location>
    <ligand>
        <name>Zn(2+)</name>
        <dbReference type="ChEBI" id="CHEBI:29105"/>
        <label>4</label>
        <note>catalytic</note>
    </ligand>
</feature>
<comment type="cofactor">
    <cofactor evidence="8">
        <name>Zn(2+)</name>
        <dbReference type="ChEBI" id="CHEBI:29105"/>
    </cofactor>
    <cofactor evidence="8">
        <name>Co(2+)</name>
        <dbReference type="ChEBI" id="CHEBI:48828"/>
    </cofactor>
    <cofactor evidence="8">
        <name>Mn(2+)</name>
        <dbReference type="ChEBI" id="CHEBI:29035"/>
    </cofactor>
    <cofactor evidence="8">
        <name>Fe(2+)</name>
        <dbReference type="ChEBI" id="CHEBI:29033"/>
    </cofactor>
    <text evidence="8">Binds 2 divalent metal cations per subunit. Has a high-affinity and a low affinity metal-binding site. The true nature of the physiological cofactor is under debate. The enzyme is active with zinc, cobalt, manganese or divalent iron ions. Has high activity with zinc; zinc cofactor is transferred into the active site region by the ZNG1 zinc chaperone.</text>
</comment>
<feature type="binding site" evidence="8">
    <location>
        <position position="360"/>
    </location>
    <ligand>
        <name>Zn(2+)</name>
        <dbReference type="ChEBI" id="CHEBI:29105"/>
        <label>4</label>
        <note>catalytic</note>
    </ligand>
</feature>
<gene>
    <name evidence="13" type="ORF">TeGR_g7502</name>
</gene>
<comment type="similarity">
    <text evidence="8 9">Belongs to the peptidase M24A family. Methionine aminopeptidase type 1 subfamily.</text>
</comment>
<evidence type="ECO:0000313" key="14">
    <source>
        <dbReference type="Proteomes" id="UP001165060"/>
    </source>
</evidence>
<keyword evidence="3 8" id="KW-0645">Protease</keyword>
<evidence type="ECO:0000256" key="6">
    <source>
        <dbReference type="ARBA" id="ARBA00022801"/>
    </source>
</evidence>
<comment type="caution">
    <text evidence="13">The sequence shown here is derived from an EMBL/GenBank/DDBJ whole genome shotgun (WGS) entry which is preliminary data.</text>
</comment>
<dbReference type="SUPFAM" id="SSF55920">
    <property type="entry name" value="Creatinase/aminopeptidase"/>
    <property type="match status" value="1"/>
</dbReference>
<evidence type="ECO:0000259" key="12">
    <source>
        <dbReference type="PROSITE" id="PS52013"/>
    </source>
</evidence>
<keyword evidence="1 8" id="KW-0031">Aminopeptidase</keyword>
<evidence type="ECO:0000256" key="5">
    <source>
        <dbReference type="ARBA" id="ARBA00022771"/>
    </source>
</evidence>
<evidence type="ECO:0000256" key="10">
    <source>
        <dbReference type="RuleBase" id="RU003653"/>
    </source>
</evidence>
<keyword evidence="6 8" id="KW-0378">Hydrolase</keyword>
<feature type="binding site" evidence="8">
    <location>
        <position position="360"/>
    </location>
    <ligand>
        <name>Zn(2+)</name>
        <dbReference type="ChEBI" id="CHEBI:29105"/>
        <label>3</label>
    </ligand>
</feature>
<dbReference type="Proteomes" id="UP001165060">
    <property type="component" value="Unassembled WGS sequence"/>
</dbReference>
<dbReference type="PROSITE" id="PS52013">
    <property type="entry name" value="ZF_C6H2"/>
    <property type="match status" value="1"/>
</dbReference>
<evidence type="ECO:0000256" key="4">
    <source>
        <dbReference type="ARBA" id="ARBA00022723"/>
    </source>
</evidence>
<evidence type="ECO:0000256" key="2">
    <source>
        <dbReference type="ARBA" id="ARBA00022490"/>
    </source>
</evidence>
<dbReference type="CDD" id="cd01086">
    <property type="entry name" value="MetAP1"/>
    <property type="match status" value="1"/>
</dbReference>
<keyword evidence="4 8" id="KW-0479">Metal-binding</keyword>
<dbReference type="InterPro" id="IPR000994">
    <property type="entry name" value="Pept_M24"/>
</dbReference>
<dbReference type="PANTHER" id="PTHR43330">
    <property type="entry name" value="METHIONINE AMINOPEPTIDASE"/>
    <property type="match status" value="1"/>
</dbReference>
<comment type="subunit">
    <text evidence="8">Associates with the 60S ribosomal subunit of the 80S translational complex.</text>
</comment>
<dbReference type="PROSITE" id="PS00680">
    <property type="entry name" value="MAP_1"/>
    <property type="match status" value="1"/>
</dbReference>
<dbReference type="PRINTS" id="PR00599">
    <property type="entry name" value="MAPEPTIDASE"/>
</dbReference>
<accession>A0ABQ6MFG7</accession>
<keyword evidence="7" id="KW-0862">Zinc</keyword>
<dbReference type="InterPro" id="IPR002467">
    <property type="entry name" value="Pept_M24A_MAP1"/>
</dbReference>
<evidence type="ECO:0000256" key="8">
    <source>
        <dbReference type="HAMAP-Rule" id="MF_03174"/>
    </source>
</evidence>
<dbReference type="InterPro" id="IPR001714">
    <property type="entry name" value="Pept_M24_MAP"/>
</dbReference>
<comment type="catalytic activity">
    <reaction evidence="8 10">
        <text>Release of N-terminal amino acids, preferentially methionine, from peptides and arylamides.</text>
        <dbReference type="EC" id="3.4.11.18"/>
    </reaction>
</comment>
<dbReference type="HAMAP" id="MF_01974">
    <property type="entry name" value="MetAP_1"/>
    <property type="match status" value="1"/>
</dbReference>
<dbReference type="PANTHER" id="PTHR43330:SF7">
    <property type="entry name" value="METHIONINE AMINOPEPTIDASE 1"/>
    <property type="match status" value="1"/>
</dbReference>
<dbReference type="EC" id="3.4.11.18" evidence="10"/>
<feature type="binding site" evidence="8">
    <location>
        <position position="233"/>
    </location>
    <ligand>
        <name>Zn(2+)</name>
        <dbReference type="ChEBI" id="CHEBI:29105"/>
        <label>3</label>
    </ligand>
</feature>
<feature type="binding site" evidence="8">
    <location>
        <position position="303"/>
    </location>
    <ligand>
        <name>a protein</name>
        <dbReference type="ChEBI" id="CHEBI:16541"/>
    </ligand>
    <ligandPart>
        <name>N-terminal L-methionine residue</name>
        <dbReference type="ChEBI" id="CHEBI:64731"/>
    </ligandPart>
</feature>
<keyword evidence="2 8" id="KW-0963">Cytoplasm</keyword>
<comment type="cofactor">
    <cofactor evidence="10">
        <name>Co(2+)</name>
        <dbReference type="ChEBI" id="CHEBI:48828"/>
    </cofactor>
    <cofactor evidence="10">
        <name>Zn(2+)</name>
        <dbReference type="ChEBI" id="CHEBI:29105"/>
    </cofactor>
    <cofactor evidence="10">
        <name>Mn(2+)</name>
        <dbReference type="ChEBI" id="CHEBI:29035"/>
    </cofactor>
    <cofactor evidence="10">
        <name>Fe(2+)</name>
        <dbReference type="ChEBI" id="CHEBI:29033"/>
    </cofactor>
    <text evidence="10">Binds 2 divalent metal cations per subunit. Has a high-affinity and a low affinity metal-binding site. The true nature of the physiological cofactor is under debate. The enzyme is active with cobalt, zinc, manganese or divalent iron ions.</text>
</comment>
<dbReference type="EMBL" id="BRYB01000209">
    <property type="protein sequence ID" value="GMI25242.1"/>
    <property type="molecule type" value="Genomic_DNA"/>
</dbReference>
<evidence type="ECO:0000313" key="13">
    <source>
        <dbReference type="EMBL" id="GMI25242.1"/>
    </source>
</evidence>
<evidence type="ECO:0000256" key="7">
    <source>
        <dbReference type="ARBA" id="ARBA00022833"/>
    </source>
</evidence>
<feature type="region of interest" description="Disordered" evidence="11">
    <location>
        <begin position="89"/>
        <end position="129"/>
    </location>
</feature>